<dbReference type="EMBL" id="JBANRG010000074">
    <property type="protein sequence ID" value="KAK7439199.1"/>
    <property type="molecule type" value="Genomic_DNA"/>
</dbReference>
<proteinExistence type="predicted"/>
<sequence length="240" mass="27751">MEKITVYLAINTRTEKTKWLNRVVDDWFRAWPYHTQDEPEEFKIITYLETRTLSVGNSNEGTSTSSNGASMSTSNVTQTTNTTSTNPDSDVSSSLTNDHPVGTQQKDLEKTFEEVLKVLSSEELDNLRTKRAELRASISANPSYRKTIRSWFGMKRLQINTASGAHNPFNNWFDQIRQLGNESTHAIPDFQWYLKHKTYGPKVKEAFDLKWKEMGKEEKYHLHYLCETAKEMLSQEPEEV</sequence>
<evidence type="ECO:0000313" key="3">
    <source>
        <dbReference type="Proteomes" id="UP001498398"/>
    </source>
</evidence>
<name>A0ABR1IUE6_9AGAR</name>
<accession>A0ABR1IUE6</accession>
<organism evidence="2 3">
    <name type="scientific">Marasmiellus scandens</name>
    <dbReference type="NCBI Taxonomy" id="2682957"/>
    <lineage>
        <taxon>Eukaryota</taxon>
        <taxon>Fungi</taxon>
        <taxon>Dikarya</taxon>
        <taxon>Basidiomycota</taxon>
        <taxon>Agaricomycotina</taxon>
        <taxon>Agaricomycetes</taxon>
        <taxon>Agaricomycetidae</taxon>
        <taxon>Agaricales</taxon>
        <taxon>Marasmiineae</taxon>
        <taxon>Omphalotaceae</taxon>
        <taxon>Marasmiellus</taxon>
    </lineage>
</organism>
<evidence type="ECO:0000256" key="1">
    <source>
        <dbReference type="SAM" id="MobiDB-lite"/>
    </source>
</evidence>
<feature type="region of interest" description="Disordered" evidence="1">
    <location>
        <begin position="55"/>
        <end position="104"/>
    </location>
</feature>
<protein>
    <submittedName>
        <fullName evidence="2">Uncharacterized protein</fullName>
    </submittedName>
</protein>
<comment type="caution">
    <text evidence="2">The sequence shown here is derived from an EMBL/GenBank/DDBJ whole genome shotgun (WGS) entry which is preliminary data.</text>
</comment>
<feature type="compositionally biased region" description="Low complexity" evidence="1">
    <location>
        <begin position="55"/>
        <end position="94"/>
    </location>
</feature>
<evidence type="ECO:0000313" key="2">
    <source>
        <dbReference type="EMBL" id="KAK7439199.1"/>
    </source>
</evidence>
<gene>
    <name evidence="2" type="ORF">VKT23_017689</name>
</gene>
<dbReference type="Proteomes" id="UP001498398">
    <property type="component" value="Unassembled WGS sequence"/>
</dbReference>
<keyword evidence="3" id="KW-1185">Reference proteome</keyword>
<reference evidence="2 3" key="1">
    <citation type="submission" date="2024-01" db="EMBL/GenBank/DDBJ databases">
        <title>A draft genome for the cacao thread blight pathogen Marasmiellus scandens.</title>
        <authorList>
            <person name="Baruah I.K."/>
            <person name="Leung J."/>
            <person name="Bukari Y."/>
            <person name="Amoako-Attah I."/>
            <person name="Meinhardt L.W."/>
            <person name="Bailey B.A."/>
            <person name="Cohen S.P."/>
        </authorList>
    </citation>
    <scope>NUCLEOTIDE SEQUENCE [LARGE SCALE GENOMIC DNA]</scope>
    <source>
        <strain evidence="2 3">GH-19</strain>
    </source>
</reference>